<gene>
    <name evidence="2" type="ORF">SAMN05216377_11560</name>
</gene>
<dbReference type="PANTHER" id="PTHR43130">
    <property type="entry name" value="ARAC-FAMILY TRANSCRIPTIONAL REGULATOR"/>
    <property type="match status" value="1"/>
</dbReference>
<dbReference type="STRING" id="366584.SAMN05216377_11560"/>
<dbReference type="CDD" id="cd03137">
    <property type="entry name" value="GATase1_AraC_1"/>
    <property type="match status" value="1"/>
</dbReference>
<name>A0A1G7X224_PSEOR</name>
<reference evidence="2 3" key="1">
    <citation type="submission" date="2016-10" db="EMBL/GenBank/DDBJ databases">
        <authorList>
            <person name="de Groot N.N."/>
        </authorList>
    </citation>
    <scope>NUCLEOTIDE SEQUENCE [LARGE SCALE GENOMIC DNA]</scope>
    <source>
        <strain evidence="2 3">CGMCC 4.3143</strain>
    </source>
</reference>
<evidence type="ECO:0000259" key="1">
    <source>
        <dbReference type="Pfam" id="PF01965"/>
    </source>
</evidence>
<dbReference type="SUPFAM" id="SSF52317">
    <property type="entry name" value="Class I glutamine amidotransferase-like"/>
    <property type="match status" value="1"/>
</dbReference>
<accession>A0A1G7X224</accession>
<dbReference type="InterPro" id="IPR052158">
    <property type="entry name" value="INH-QAR"/>
</dbReference>
<dbReference type="Gene3D" id="3.40.50.880">
    <property type="match status" value="1"/>
</dbReference>
<feature type="domain" description="DJ-1/PfpI" evidence="1">
    <location>
        <begin position="30"/>
        <end position="183"/>
    </location>
</feature>
<sequence length="253" mass="26581">MNSTMSRPALPGSAAGTHTVVTLAQEHGYPFELGIPARILGAADAGYEVLVCSPTGRPVGTNAGFSVVPDHGPEVLSRADTVVVPPVDPRHLRPDVDDDVRAALALVRPGTRIVSICTGGFTLAAAGLLDDRTATTHWECAPLFRAWYPHVDLAENVLFVHDGDVHTSAGAAAGIDLCLDLIRSDHGSPVAGRAARRCIVPPFREGGQAQFIDRPVPDAADTSTAAAREWALAHLDRSPPPWATPPRPPSATI</sequence>
<proteinExistence type="predicted"/>
<dbReference type="GO" id="GO:0006355">
    <property type="term" value="P:regulation of DNA-templated transcription"/>
    <property type="evidence" value="ECO:0007669"/>
    <property type="project" value="TreeGrafter"/>
</dbReference>
<evidence type="ECO:0000313" key="3">
    <source>
        <dbReference type="Proteomes" id="UP000198967"/>
    </source>
</evidence>
<evidence type="ECO:0000313" key="2">
    <source>
        <dbReference type="EMBL" id="SDG78239.1"/>
    </source>
</evidence>
<dbReference type="InterPro" id="IPR002818">
    <property type="entry name" value="DJ-1/PfpI"/>
</dbReference>
<organism evidence="2 3">
    <name type="scientific">Pseudonocardia oroxyli</name>
    <dbReference type="NCBI Taxonomy" id="366584"/>
    <lineage>
        <taxon>Bacteria</taxon>
        <taxon>Bacillati</taxon>
        <taxon>Actinomycetota</taxon>
        <taxon>Actinomycetes</taxon>
        <taxon>Pseudonocardiales</taxon>
        <taxon>Pseudonocardiaceae</taxon>
        <taxon>Pseudonocardia</taxon>
    </lineage>
</organism>
<dbReference type="Pfam" id="PF01965">
    <property type="entry name" value="DJ-1_PfpI"/>
    <property type="match status" value="1"/>
</dbReference>
<keyword evidence="3" id="KW-1185">Reference proteome</keyword>
<dbReference type="AlphaFoldDB" id="A0A1G7X224"/>
<protein>
    <submittedName>
        <fullName evidence="2">DJ-1/PfpI family protein</fullName>
    </submittedName>
</protein>
<dbReference type="PANTHER" id="PTHR43130:SF3">
    <property type="entry name" value="HTH-TYPE TRANSCRIPTIONAL REGULATOR RV1931C"/>
    <property type="match status" value="1"/>
</dbReference>
<dbReference type="InterPro" id="IPR029062">
    <property type="entry name" value="Class_I_gatase-like"/>
</dbReference>
<dbReference type="EMBL" id="FNBE01000015">
    <property type="protein sequence ID" value="SDG78239.1"/>
    <property type="molecule type" value="Genomic_DNA"/>
</dbReference>
<dbReference type="Proteomes" id="UP000198967">
    <property type="component" value="Unassembled WGS sequence"/>
</dbReference>